<protein>
    <recommendedName>
        <fullName evidence="4">Methyltransferase type 11 domain-containing protein</fullName>
    </recommendedName>
</protein>
<sequence length="298" mass="31388">MRCPRLLPLLLLPLVLFTLPPPALPFSPPFIIGGALRKLRGDGEKVPMPVASAEEASGEAPGLRVGEGAWKWPASYPYDAGYFQRPDQEPRASPMALINQGMNPDAAAPSPTSAAASAAAARAFWETSEPETAGISPASLAALAAHHGFYMSAAAAERGPLRVLEFGPGESSHLPPGLPLERHVGVGITDTYARANPSLTEFIAADLNDVDGSAPGGAINSEELAALPAGEFDFVIMSNVADFLTAPLSVYRAAHSLLRPGGLMLVSFAGRSYQKPFEGASTRLWRTMSDDQKLWVCG</sequence>
<name>A0ABQ6MIZ3_9STRA</name>
<dbReference type="Proteomes" id="UP001165060">
    <property type="component" value="Unassembled WGS sequence"/>
</dbReference>
<keyword evidence="1" id="KW-0732">Signal</keyword>
<feature type="chain" id="PRO_5046378694" description="Methyltransferase type 11 domain-containing protein" evidence="1">
    <location>
        <begin position="26"/>
        <end position="298"/>
    </location>
</feature>
<reference evidence="2 3" key="1">
    <citation type="journal article" date="2023" name="Commun. Biol.">
        <title>Genome analysis of Parmales, the sister group of diatoms, reveals the evolutionary specialization of diatoms from phago-mixotrophs to photoautotrophs.</title>
        <authorList>
            <person name="Ban H."/>
            <person name="Sato S."/>
            <person name="Yoshikawa S."/>
            <person name="Yamada K."/>
            <person name="Nakamura Y."/>
            <person name="Ichinomiya M."/>
            <person name="Sato N."/>
            <person name="Blanc-Mathieu R."/>
            <person name="Endo H."/>
            <person name="Kuwata A."/>
            <person name="Ogata H."/>
        </authorList>
    </citation>
    <scope>NUCLEOTIDE SEQUENCE [LARGE SCALE GENOMIC DNA]</scope>
</reference>
<dbReference type="Pfam" id="PF13489">
    <property type="entry name" value="Methyltransf_23"/>
    <property type="match status" value="1"/>
</dbReference>
<dbReference type="SUPFAM" id="SSF53335">
    <property type="entry name" value="S-adenosyl-L-methionine-dependent methyltransferases"/>
    <property type="match status" value="1"/>
</dbReference>
<organism evidence="2 3">
    <name type="scientific">Tetraparma gracilis</name>
    <dbReference type="NCBI Taxonomy" id="2962635"/>
    <lineage>
        <taxon>Eukaryota</taxon>
        <taxon>Sar</taxon>
        <taxon>Stramenopiles</taxon>
        <taxon>Ochrophyta</taxon>
        <taxon>Bolidophyceae</taxon>
        <taxon>Parmales</taxon>
        <taxon>Triparmaceae</taxon>
        <taxon>Tetraparma</taxon>
    </lineage>
</organism>
<dbReference type="EMBL" id="BRYB01000274">
    <property type="protein sequence ID" value="GMI26764.1"/>
    <property type="molecule type" value="Genomic_DNA"/>
</dbReference>
<comment type="caution">
    <text evidence="2">The sequence shown here is derived from an EMBL/GenBank/DDBJ whole genome shotgun (WGS) entry which is preliminary data.</text>
</comment>
<evidence type="ECO:0008006" key="4">
    <source>
        <dbReference type="Google" id="ProtNLM"/>
    </source>
</evidence>
<feature type="signal peptide" evidence="1">
    <location>
        <begin position="1"/>
        <end position="25"/>
    </location>
</feature>
<dbReference type="InterPro" id="IPR029063">
    <property type="entry name" value="SAM-dependent_MTases_sf"/>
</dbReference>
<accession>A0ABQ6MIZ3</accession>
<keyword evidence="3" id="KW-1185">Reference proteome</keyword>
<dbReference type="CDD" id="cd02440">
    <property type="entry name" value="AdoMet_MTases"/>
    <property type="match status" value="1"/>
</dbReference>
<gene>
    <name evidence="2" type="ORF">TeGR_g8570</name>
</gene>
<evidence type="ECO:0000313" key="2">
    <source>
        <dbReference type="EMBL" id="GMI26764.1"/>
    </source>
</evidence>
<dbReference type="PANTHER" id="PTHR43036">
    <property type="entry name" value="OSJNBB0011N17.9 PROTEIN"/>
    <property type="match status" value="1"/>
</dbReference>
<proteinExistence type="predicted"/>
<dbReference type="Gene3D" id="3.40.50.150">
    <property type="entry name" value="Vaccinia Virus protein VP39"/>
    <property type="match status" value="1"/>
</dbReference>
<evidence type="ECO:0000313" key="3">
    <source>
        <dbReference type="Proteomes" id="UP001165060"/>
    </source>
</evidence>
<evidence type="ECO:0000256" key="1">
    <source>
        <dbReference type="SAM" id="SignalP"/>
    </source>
</evidence>
<dbReference type="PANTHER" id="PTHR43036:SF2">
    <property type="entry name" value="OS04G0481300 PROTEIN"/>
    <property type="match status" value="1"/>
</dbReference>
<feature type="non-terminal residue" evidence="2">
    <location>
        <position position="298"/>
    </location>
</feature>